<protein>
    <recommendedName>
        <fullName evidence="1">Arc-like DNA binding domain-containing protein</fullName>
    </recommendedName>
</protein>
<evidence type="ECO:0000259" key="1">
    <source>
        <dbReference type="Pfam" id="PF03869"/>
    </source>
</evidence>
<dbReference type="AlphaFoldDB" id="K2MY68"/>
<accession>K2MY68</accession>
<dbReference type="eggNOG" id="ENOG5033HGB">
    <property type="taxonomic scope" value="Bacteria"/>
</dbReference>
<dbReference type="RefSeq" id="WP_009452701.1">
    <property type="nucleotide sequence ID" value="NZ_AMSI01000023.1"/>
</dbReference>
<dbReference type="SUPFAM" id="SSF47598">
    <property type="entry name" value="Ribbon-helix-helix"/>
    <property type="match status" value="1"/>
</dbReference>
<dbReference type="OrthoDB" id="8115302at2"/>
<dbReference type="GO" id="GO:0006355">
    <property type="term" value="P:regulation of DNA-templated transcription"/>
    <property type="evidence" value="ECO:0007669"/>
    <property type="project" value="InterPro"/>
</dbReference>
<organism evidence="2 3">
    <name type="scientific">Nitratireductor indicus C115</name>
    <dbReference type="NCBI Taxonomy" id="1231190"/>
    <lineage>
        <taxon>Bacteria</taxon>
        <taxon>Pseudomonadati</taxon>
        <taxon>Pseudomonadota</taxon>
        <taxon>Alphaproteobacteria</taxon>
        <taxon>Hyphomicrobiales</taxon>
        <taxon>Phyllobacteriaceae</taxon>
        <taxon>Nitratireductor</taxon>
    </lineage>
</organism>
<sequence>MATPKQTDPQFKLRLPAALKDEIEEAARTNNRTMNAEIVDRLEKYEAAQNLIASVRPDMARLSNAIEERQREINRLYEERSTIFKAMNDQERSLQSLREAHRTLSIVAKSLGEMILSDGDRSEMTRILATGLLDVEVDTSSDASEEIPKPFWDEYKIPPDFDE</sequence>
<evidence type="ECO:0000313" key="3">
    <source>
        <dbReference type="Proteomes" id="UP000007374"/>
    </source>
</evidence>
<dbReference type="Proteomes" id="UP000007374">
    <property type="component" value="Unassembled WGS sequence"/>
</dbReference>
<dbReference type="EMBL" id="AMSI01000023">
    <property type="protein sequence ID" value="EKF40158.1"/>
    <property type="molecule type" value="Genomic_DNA"/>
</dbReference>
<gene>
    <name evidence="2" type="ORF">NA8A_22356</name>
</gene>
<comment type="caution">
    <text evidence="2">The sequence shown here is derived from an EMBL/GenBank/DDBJ whole genome shotgun (WGS) entry which is preliminary data.</text>
</comment>
<dbReference type="STRING" id="721133.SAMN05216176_11797"/>
<dbReference type="InterPro" id="IPR013321">
    <property type="entry name" value="Arc_rbn_hlx_hlx"/>
</dbReference>
<dbReference type="InterPro" id="IPR010985">
    <property type="entry name" value="Ribbon_hlx_hlx"/>
</dbReference>
<evidence type="ECO:0000313" key="2">
    <source>
        <dbReference type="EMBL" id="EKF40158.1"/>
    </source>
</evidence>
<proteinExistence type="predicted"/>
<dbReference type="GO" id="GO:0003677">
    <property type="term" value="F:DNA binding"/>
    <property type="evidence" value="ECO:0007669"/>
    <property type="project" value="InterPro"/>
</dbReference>
<feature type="domain" description="Arc-like DNA binding" evidence="1">
    <location>
        <begin position="6"/>
        <end position="43"/>
    </location>
</feature>
<name>K2MY68_9HYPH</name>
<keyword evidence="3" id="KW-1185">Reference proteome</keyword>
<dbReference type="Gene3D" id="1.10.1220.10">
    <property type="entry name" value="Met repressor-like"/>
    <property type="match status" value="1"/>
</dbReference>
<dbReference type="InterPro" id="IPR005569">
    <property type="entry name" value="Arc_DNA-bd_dom"/>
</dbReference>
<reference evidence="2 3" key="1">
    <citation type="journal article" date="2012" name="J. Bacteriol.">
        <title>Genome Sequence of Nitratireductor indicus Type Strain C115.</title>
        <authorList>
            <person name="Lai Q."/>
            <person name="Li G."/>
            <person name="Yu Z."/>
            <person name="Shao Z."/>
        </authorList>
    </citation>
    <scope>NUCLEOTIDE SEQUENCE [LARGE SCALE GENOMIC DNA]</scope>
    <source>
        <strain evidence="2 3">C115</strain>
    </source>
</reference>
<dbReference type="Pfam" id="PF03869">
    <property type="entry name" value="Arc"/>
    <property type="match status" value="1"/>
</dbReference>